<comment type="caution">
    <text evidence="6">The sequence shown here is derived from an EMBL/GenBank/DDBJ whole genome shotgun (WGS) entry which is preliminary data.</text>
</comment>
<reference evidence="6 7" key="1">
    <citation type="submission" date="2017-03" db="EMBL/GenBank/DDBJ databases">
        <title>Genome sequence of Clostridium thermoalcaliphilum DSM 7309.</title>
        <authorList>
            <person name="Poehlein A."/>
            <person name="Daniel R."/>
        </authorList>
    </citation>
    <scope>NUCLEOTIDE SEQUENCE [LARGE SCALE GENOMIC DNA]</scope>
    <source>
        <strain evidence="6 7">DSM 7309</strain>
    </source>
</reference>
<dbReference type="PANTHER" id="PTHR41286:SF1">
    <property type="entry name" value="HNH NUCLEASE YAJD-RELATED"/>
    <property type="match status" value="1"/>
</dbReference>
<evidence type="ECO:0000256" key="3">
    <source>
        <dbReference type="ARBA" id="ARBA00038412"/>
    </source>
</evidence>
<feature type="domain" description="HNH nuclease" evidence="5">
    <location>
        <begin position="60"/>
        <end position="113"/>
    </location>
</feature>
<dbReference type="GO" id="GO:0008270">
    <property type="term" value="F:zinc ion binding"/>
    <property type="evidence" value="ECO:0007669"/>
    <property type="project" value="InterPro"/>
</dbReference>
<comment type="similarity">
    <text evidence="3">Belongs to the HNH nuclease family.</text>
</comment>
<name>A0A1V4I8A3_9FIRM</name>
<dbReference type="Proteomes" id="UP000190140">
    <property type="component" value="Unassembled WGS sequence"/>
</dbReference>
<protein>
    <recommendedName>
        <fullName evidence="4">Putative HNH nuclease YajD</fullName>
    </recommendedName>
</protein>
<evidence type="ECO:0000259" key="5">
    <source>
        <dbReference type="SMART" id="SM00507"/>
    </source>
</evidence>
<dbReference type="GO" id="GO:0005829">
    <property type="term" value="C:cytosol"/>
    <property type="evidence" value="ECO:0007669"/>
    <property type="project" value="TreeGrafter"/>
</dbReference>
<evidence type="ECO:0000313" key="7">
    <source>
        <dbReference type="Proteomes" id="UP000190140"/>
    </source>
</evidence>
<dbReference type="Gene3D" id="1.10.30.50">
    <property type="match status" value="1"/>
</dbReference>
<dbReference type="Pfam" id="PF01844">
    <property type="entry name" value="HNH"/>
    <property type="match status" value="1"/>
</dbReference>
<accession>A0A1V4I8A3</accession>
<evidence type="ECO:0000256" key="4">
    <source>
        <dbReference type="ARBA" id="ARBA00040194"/>
    </source>
</evidence>
<dbReference type="PANTHER" id="PTHR41286">
    <property type="entry name" value="HNH NUCLEASE YAJD-RELATED"/>
    <property type="match status" value="1"/>
</dbReference>
<dbReference type="SMART" id="SM00507">
    <property type="entry name" value="HNHc"/>
    <property type="match status" value="1"/>
</dbReference>
<dbReference type="GO" id="GO:0004519">
    <property type="term" value="F:endonuclease activity"/>
    <property type="evidence" value="ECO:0007669"/>
    <property type="project" value="UniProtKB-KW"/>
</dbReference>
<keyword evidence="6" id="KW-0255">Endonuclease</keyword>
<proteinExistence type="inferred from homology"/>
<dbReference type="InterPro" id="IPR002711">
    <property type="entry name" value="HNH"/>
</dbReference>
<sequence>MGKRRCSMPKKPKRPCSYPGCPELTDSRFCEEHGKKEAARYEKYDRDPATRKRYGRAWKRIRDRYIAAHPLCEECKRQGKLTPANEVHHILPLARGGTHDRSNLMALCTSCHSAITARDGDRWGTR</sequence>
<dbReference type="GO" id="GO:0003676">
    <property type="term" value="F:nucleic acid binding"/>
    <property type="evidence" value="ECO:0007669"/>
    <property type="project" value="InterPro"/>
</dbReference>
<evidence type="ECO:0000256" key="2">
    <source>
        <dbReference type="ARBA" id="ARBA00022801"/>
    </source>
</evidence>
<dbReference type="EMBL" id="MZGW01000002">
    <property type="protein sequence ID" value="OPJ56191.1"/>
    <property type="molecule type" value="Genomic_DNA"/>
</dbReference>
<gene>
    <name evidence="6" type="ORF">CLOTH_05950</name>
</gene>
<dbReference type="STRING" id="29349.CLOTH_05950"/>
<evidence type="ECO:0000256" key="1">
    <source>
        <dbReference type="ARBA" id="ARBA00022722"/>
    </source>
</evidence>
<organism evidence="6 7">
    <name type="scientific">Alkalithermobacter paradoxus</name>
    <dbReference type="NCBI Taxonomy" id="29349"/>
    <lineage>
        <taxon>Bacteria</taxon>
        <taxon>Bacillati</taxon>
        <taxon>Bacillota</taxon>
        <taxon>Clostridia</taxon>
        <taxon>Peptostreptococcales</taxon>
        <taxon>Tepidibacteraceae</taxon>
        <taxon>Alkalithermobacter</taxon>
    </lineage>
</organism>
<keyword evidence="2" id="KW-0378">Hydrolase</keyword>
<dbReference type="CDD" id="cd00085">
    <property type="entry name" value="HNHc"/>
    <property type="match status" value="1"/>
</dbReference>
<dbReference type="GO" id="GO:0016787">
    <property type="term" value="F:hydrolase activity"/>
    <property type="evidence" value="ECO:0007669"/>
    <property type="project" value="UniProtKB-KW"/>
</dbReference>
<evidence type="ECO:0000313" key="6">
    <source>
        <dbReference type="EMBL" id="OPJ56191.1"/>
    </source>
</evidence>
<dbReference type="InterPro" id="IPR003615">
    <property type="entry name" value="HNH_nuc"/>
</dbReference>
<keyword evidence="1" id="KW-0540">Nuclease</keyword>
<dbReference type="AlphaFoldDB" id="A0A1V4I8A3"/>
<keyword evidence="7" id="KW-1185">Reference proteome</keyword>